<dbReference type="AlphaFoldDB" id="A0A1G1WEW4"/>
<gene>
    <name evidence="2" type="ORF">A2Z24_01645</name>
</gene>
<keyword evidence="1" id="KW-0812">Transmembrane</keyword>
<name>A0A1G1WEW4_9BACT</name>
<evidence type="ECO:0000256" key="1">
    <source>
        <dbReference type="SAM" id="Phobius"/>
    </source>
</evidence>
<keyword evidence="1" id="KW-1133">Transmembrane helix</keyword>
<accession>A0A1G1WEW4</accession>
<proteinExistence type="predicted"/>
<evidence type="ECO:0000313" key="2">
    <source>
        <dbReference type="EMBL" id="OGY26238.1"/>
    </source>
</evidence>
<dbReference type="EMBL" id="MHCT01000013">
    <property type="protein sequence ID" value="OGY26238.1"/>
    <property type="molecule type" value="Genomic_DNA"/>
</dbReference>
<reference evidence="2 3" key="1">
    <citation type="journal article" date="2016" name="Nat. Commun.">
        <title>Thousands of microbial genomes shed light on interconnected biogeochemical processes in an aquifer system.</title>
        <authorList>
            <person name="Anantharaman K."/>
            <person name="Brown C.T."/>
            <person name="Hug L.A."/>
            <person name="Sharon I."/>
            <person name="Castelle C.J."/>
            <person name="Probst A.J."/>
            <person name="Thomas B.C."/>
            <person name="Singh A."/>
            <person name="Wilkins M.J."/>
            <person name="Karaoz U."/>
            <person name="Brodie E.L."/>
            <person name="Williams K.H."/>
            <person name="Hubbard S.S."/>
            <person name="Banfield J.F."/>
        </authorList>
    </citation>
    <scope>NUCLEOTIDE SEQUENCE [LARGE SCALE GENOMIC DNA]</scope>
</reference>
<sequence>MLLKKFRGALSGSFRKGEKIMSNHRGGFWYWICLVQPQFLFLAWSGLLGEDVRKEADAAAEDLGGAIVILLAILVVGGILSLIGWLIYNAL</sequence>
<protein>
    <submittedName>
        <fullName evidence="2">Uncharacterized protein</fullName>
    </submittedName>
</protein>
<evidence type="ECO:0000313" key="3">
    <source>
        <dbReference type="Proteomes" id="UP000177588"/>
    </source>
</evidence>
<feature type="transmembrane region" description="Helical" evidence="1">
    <location>
        <begin position="28"/>
        <end position="47"/>
    </location>
</feature>
<comment type="caution">
    <text evidence="2">The sequence shown here is derived from an EMBL/GenBank/DDBJ whole genome shotgun (WGS) entry which is preliminary data.</text>
</comment>
<feature type="transmembrane region" description="Helical" evidence="1">
    <location>
        <begin position="67"/>
        <end position="88"/>
    </location>
</feature>
<organism evidence="2 3">
    <name type="scientific">Candidatus Woykebacteria bacterium RBG_16_44_10</name>
    <dbReference type="NCBI Taxonomy" id="1802597"/>
    <lineage>
        <taxon>Bacteria</taxon>
        <taxon>Candidatus Woykeibacteriota</taxon>
    </lineage>
</organism>
<dbReference type="Proteomes" id="UP000177588">
    <property type="component" value="Unassembled WGS sequence"/>
</dbReference>
<keyword evidence="1" id="KW-0472">Membrane</keyword>